<sequence length="134" mass="14051">MILRTSRQIWVGRGIFAIIVTSLTVYLSILGIDKSDKVASCVAAVAAILALGAPYLLPLPDSGSNDLREDLKGAPAGPNADRQGSDKPPVSGGTSVHANKIENIQTGQGSFMLVGSQPRHVRGKRGTPPPRRGK</sequence>
<keyword evidence="2" id="KW-1133">Transmembrane helix</keyword>
<evidence type="ECO:0000256" key="2">
    <source>
        <dbReference type="SAM" id="Phobius"/>
    </source>
</evidence>
<accession>A0ABT0YCX7</accession>
<gene>
    <name evidence="3" type="ORF">LXN57_40745</name>
</gene>
<evidence type="ECO:0000256" key="1">
    <source>
        <dbReference type="SAM" id="MobiDB-lite"/>
    </source>
</evidence>
<proteinExistence type="predicted"/>
<evidence type="ECO:0000313" key="4">
    <source>
        <dbReference type="Proteomes" id="UP001523216"/>
    </source>
</evidence>
<feature type="transmembrane region" description="Helical" evidence="2">
    <location>
        <begin position="38"/>
        <end position="57"/>
    </location>
</feature>
<dbReference type="RefSeq" id="WP_251803662.1">
    <property type="nucleotide sequence ID" value="NZ_JAMQOL010000068.1"/>
</dbReference>
<protein>
    <submittedName>
        <fullName evidence="3">Uncharacterized protein</fullName>
    </submittedName>
</protein>
<evidence type="ECO:0000313" key="3">
    <source>
        <dbReference type="EMBL" id="MCM4083894.1"/>
    </source>
</evidence>
<feature type="region of interest" description="Disordered" evidence="1">
    <location>
        <begin position="66"/>
        <end position="134"/>
    </location>
</feature>
<name>A0ABT0YCX7_9ACTN</name>
<keyword evidence="2" id="KW-0472">Membrane</keyword>
<keyword evidence="4" id="KW-1185">Reference proteome</keyword>
<feature type="compositionally biased region" description="Basic residues" evidence="1">
    <location>
        <begin position="119"/>
        <end position="134"/>
    </location>
</feature>
<reference evidence="3 4" key="1">
    <citation type="submission" date="2022-06" db="EMBL/GenBank/DDBJ databases">
        <title>Actinoplanes abujensis sp. nov., isolated from Nigerian arid soil.</title>
        <authorList>
            <person name="Ding P."/>
        </authorList>
    </citation>
    <scope>NUCLEOTIDE SEQUENCE [LARGE SCALE GENOMIC DNA]</scope>
    <source>
        <strain evidence="4">TRM88002</strain>
    </source>
</reference>
<keyword evidence="2" id="KW-0812">Transmembrane</keyword>
<dbReference type="EMBL" id="JAMQOL010000068">
    <property type="protein sequence ID" value="MCM4083894.1"/>
    <property type="molecule type" value="Genomic_DNA"/>
</dbReference>
<organism evidence="3 4">
    <name type="scientific">Paractinoplanes hotanensis</name>
    <dbReference type="NCBI Taxonomy" id="2906497"/>
    <lineage>
        <taxon>Bacteria</taxon>
        <taxon>Bacillati</taxon>
        <taxon>Actinomycetota</taxon>
        <taxon>Actinomycetes</taxon>
        <taxon>Micromonosporales</taxon>
        <taxon>Micromonosporaceae</taxon>
        <taxon>Paractinoplanes</taxon>
    </lineage>
</organism>
<feature type="transmembrane region" description="Helical" evidence="2">
    <location>
        <begin position="12"/>
        <end position="32"/>
    </location>
</feature>
<dbReference type="Proteomes" id="UP001523216">
    <property type="component" value="Unassembled WGS sequence"/>
</dbReference>
<feature type="compositionally biased region" description="Polar residues" evidence="1">
    <location>
        <begin position="92"/>
        <end position="109"/>
    </location>
</feature>
<comment type="caution">
    <text evidence="3">The sequence shown here is derived from an EMBL/GenBank/DDBJ whole genome shotgun (WGS) entry which is preliminary data.</text>
</comment>